<dbReference type="EMBL" id="HQ641347">
    <property type="protein sequence ID" value="ADX87933.1"/>
    <property type="molecule type" value="Genomic_DNA"/>
</dbReference>
<reference evidence="1 2" key="1">
    <citation type="journal article" date="2011" name="MBio">
        <title>Evidence of a dominant lineage of Vibrio cholerae-specific lytic bacteriophages shed by cholera patients over a 10-year period in Dhaka, Bangladesh.</title>
        <authorList>
            <person name="Seed K.D."/>
            <person name="Bodi K.L."/>
            <person name="Kropinski A.M."/>
            <person name="Ackermann H.W."/>
            <person name="Calderwood S.B."/>
            <person name="Qadri F."/>
            <person name="Camilli A."/>
        </authorList>
    </citation>
    <scope>NUCLEOTIDE SEQUENCE [LARGE SCALE GENOMIC DNA]</scope>
</reference>
<evidence type="ECO:0000313" key="1">
    <source>
        <dbReference type="EMBL" id="ADX87933.1"/>
    </source>
</evidence>
<gene>
    <name evidence="1" type="primary">ORF117</name>
</gene>
<keyword evidence="2" id="KW-1185">Reference proteome</keyword>
<organism evidence="1 2">
    <name type="scientific">Vibrio phage ICP1</name>
    <dbReference type="NCBI Taxonomy" id="979525"/>
    <lineage>
        <taxon>Viruses</taxon>
        <taxon>Duplodnaviria</taxon>
        <taxon>Heunggongvirae</taxon>
        <taxon>Uroviricota</taxon>
        <taxon>Caudoviricetes</taxon>
        <taxon>Mohonavirus</taxon>
        <taxon>Mohonavirus ICP1</taxon>
    </lineage>
</organism>
<dbReference type="OrthoDB" id="13504at10239"/>
<dbReference type="RefSeq" id="YP_004251058.1">
    <property type="nucleotide sequence ID" value="NC_015157.1"/>
</dbReference>
<evidence type="ECO:0000313" key="2">
    <source>
        <dbReference type="Proteomes" id="UP000007502"/>
    </source>
</evidence>
<name>F1D1D9_9CAUD</name>
<proteinExistence type="predicted"/>
<dbReference type="GeneID" id="10228596"/>
<accession>F1D1D9</accession>
<sequence>MATLPTIETYFIVDPRTNKIVTSTTLNEVGKWQFLQLGNYTSAQPLVVNQGMSAKITFQPVDITFSQSNGLEINYDFDNQLFRPQTIGDLFLTEIRFKAKCSAQNGYADLLVTSPSFLYNPVTAQTFNLTKGAGVEQFITVNGSIFVGEDLKENGFEVSIRAGDGNFSIYDVSFLSCRIGSGK</sequence>
<protein>
    <submittedName>
        <fullName evidence="1">Uncharacterized protein ORF117</fullName>
    </submittedName>
</protein>
<dbReference type="KEGG" id="vg:10228596"/>
<dbReference type="Proteomes" id="UP000007502">
    <property type="component" value="Segment"/>
</dbReference>